<evidence type="ECO:0000313" key="1">
    <source>
        <dbReference type="EMBL" id="ATF10060.1"/>
    </source>
</evidence>
<accession>A0A291BAM9</accession>
<dbReference type="KEGG" id="elux:BTN50_1619"/>
<keyword evidence="2" id="KW-1185">Reference proteome</keyword>
<reference evidence="2" key="1">
    <citation type="submission" date="2017-04" db="EMBL/GenBank/DDBJ databases">
        <title>Genome evolution of the luminous symbionts of deep sea anglerfish.</title>
        <authorList>
            <person name="Hendry T.A."/>
        </authorList>
    </citation>
    <scope>NUCLEOTIDE SEQUENCE [LARGE SCALE GENOMIC DNA]</scope>
    <source>
        <plasmid evidence="2">pcc1</plasmid>
    </source>
</reference>
<geneLocation type="plasmid" evidence="2">
    <name>pcc1</name>
</geneLocation>
<dbReference type="AlphaFoldDB" id="A0A291BAM9"/>
<dbReference type="Proteomes" id="UP000218160">
    <property type="component" value="Plasmid pCC1"/>
</dbReference>
<dbReference type="EMBL" id="CP020661">
    <property type="protein sequence ID" value="ATF10060.1"/>
    <property type="molecule type" value="Genomic_DNA"/>
</dbReference>
<proteinExistence type="predicted"/>
<evidence type="ECO:0000313" key="2">
    <source>
        <dbReference type="Proteomes" id="UP000218160"/>
    </source>
</evidence>
<gene>
    <name evidence="1" type="ORF">BTN50_1619</name>
</gene>
<organism evidence="1 2">
    <name type="scientific">Candidatus Enterovibrio altilux</name>
    <dbReference type="NCBI Taxonomy" id="1927128"/>
    <lineage>
        <taxon>Bacteria</taxon>
        <taxon>Pseudomonadati</taxon>
        <taxon>Pseudomonadota</taxon>
        <taxon>Gammaproteobacteria</taxon>
        <taxon>Vibrionales</taxon>
        <taxon>Vibrionaceae</taxon>
        <taxon>Enterovibrio</taxon>
    </lineage>
</organism>
<protein>
    <submittedName>
        <fullName evidence="1">Uncharacterized protein</fullName>
    </submittedName>
</protein>
<name>A0A291BAM9_9GAMM</name>
<sequence length="191" mass="22065">MCKLHIKVLSAGVIPSGLQKSFMTAKTLRDDYRSLSSMTGIEQQQAELCLNYLQTFGMRHLPGMSDGIHWLTHYQKRILLAFCDFIDDPLRCHRGLLAPLHQCKSIMKTLQTKQRVHLIKVVTVLISSMNIESWTIRKYSNKYEIALHDNNGLQLFKGITHTELQEKYKTLWGQDVKACRVPRDRVVLPIE</sequence>
<keyword evidence="1" id="KW-0614">Plasmid</keyword>